<gene>
    <name evidence="1" type="ORF">H8D96_15930</name>
</gene>
<dbReference type="AlphaFoldDB" id="A0A8J6TLJ9"/>
<protein>
    <submittedName>
        <fullName evidence="1">Uncharacterized protein</fullName>
    </submittedName>
</protein>
<evidence type="ECO:0000313" key="1">
    <source>
        <dbReference type="EMBL" id="MBC8433399.1"/>
    </source>
</evidence>
<dbReference type="EMBL" id="JACNIG010000295">
    <property type="protein sequence ID" value="MBC8433399.1"/>
    <property type="molecule type" value="Genomic_DNA"/>
</dbReference>
<reference evidence="1 2" key="1">
    <citation type="submission" date="2020-08" db="EMBL/GenBank/DDBJ databases">
        <title>Bridging the membrane lipid divide: bacteria of the FCB group superphylum have the potential to synthesize archaeal ether lipids.</title>
        <authorList>
            <person name="Villanueva L."/>
            <person name="Von Meijenfeldt F.A.B."/>
            <person name="Westbye A.B."/>
            <person name="Yadav S."/>
            <person name="Hopmans E.C."/>
            <person name="Dutilh B.E."/>
            <person name="Sinninghe Damste J.S."/>
        </authorList>
    </citation>
    <scope>NUCLEOTIDE SEQUENCE [LARGE SCALE GENOMIC DNA]</scope>
    <source>
        <strain evidence="1">NIOZ-UU17</strain>
    </source>
</reference>
<accession>A0A8J6TLJ9</accession>
<name>A0A8J6TLJ9_9BACT</name>
<dbReference type="Proteomes" id="UP000605201">
    <property type="component" value="Unassembled WGS sequence"/>
</dbReference>
<proteinExistence type="predicted"/>
<comment type="caution">
    <text evidence="1">The sequence shown here is derived from an EMBL/GenBank/DDBJ whole genome shotgun (WGS) entry which is preliminary data.</text>
</comment>
<organism evidence="1 2">
    <name type="scientific">Candidatus Desulfatibia vada</name>
    <dbReference type="NCBI Taxonomy" id="2841696"/>
    <lineage>
        <taxon>Bacteria</taxon>
        <taxon>Pseudomonadati</taxon>
        <taxon>Thermodesulfobacteriota</taxon>
        <taxon>Desulfobacteria</taxon>
        <taxon>Desulfobacterales</taxon>
        <taxon>Desulfobacterales incertae sedis</taxon>
        <taxon>Candidatus Desulfatibia</taxon>
    </lineage>
</organism>
<sequence>MIAKELYLLLKEVEKIEKQLKNAPADKHEELKDQLRKATAERNRMRNILEGKKG</sequence>
<evidence type="ECO:0000313" key="2">
    <source>
        <dbReference type="Proteomes" id="UP000605201"/>
    </source>
</evidence>